<evidence type="ECO:0000313" key="1">
    <source>
        <dbReference type="EMBL" id="SHI95834.1"/>
    </source>
</evidence>
<dbReference type="eggNOG" id="ENOG5032TXJ">
    <property type="taxonomic scope" value="Bacteria"/>
</dbReference>
<gene>
    <name evidence="1" type="ORF">SAMN05216261_2339</name>
</gene>
<dbReference type="InterPro" id="IPR058512">
    <property type="entry name" value="DUF8199"/>
</dbReference>
<dbReference type="EMBL" id="FQYK01000005">
    <property type="protein sequence ID" value="SHI95834.1"/>
    <property type="molecule type" value="Genomic_DNA"/>
</dbReference>
<reference evidence="1 2" key="1">
    <citation type="submission" date="2016-11" db="EMBL/GenBank/DDBJ databases">
        <authorList>
            <person name="Jaros S."/>
            <person name="Januszkiewicz K."/>
            <person name="Wedrychowicz H."/>
        </authorList>
    </citation>
    <scope>NUCLEOTIDE SEQUENCE [LARGE SCALE GENOMIC DNA]</scope>
    <source>
        <strain evidence="1 2">CGMCC 1.12213</strain>
    </source>
</reference>
<dbReference type="InterPro" id="IPR058060">
    <property type="entry name" value="HYC_CC_PP"/>
</dbReference>
<keyword evidence="2" id="KW-1185">Reference proteome</keyword>
<dbReference type="NCBIfam" id="NF047658">
    <property type="entry name" value="HYC_CC_PP"/>
    <property type="match status" value="1"/>
</dbReference>
<protein>
    <submittedName>
        <fullName evidence="1">Uncharacterized protein</fullName>
    </submittedName>
</protein>
<dbReference type="Pfam" id="PF26622">
    <property type="entry name" value="DUF8199"/>
    <property type="match status" value="1"/>
</dbReference>
<name>A0A1M6FDL3_9FLAO</name>
<accession>A0A1M6FDL3</accession>
<organism evidence="1 2">
    <name type="scientific">Algibacter luteus</name>
    <dbReference type="NCBI Taxonomy" id="1178825"/>
    <lineage>
        <taxon>Bacteria</taxon>
        <taxon>Pseudomonadati</taxon>
        <taxon>Bacteroidota</taxon>
        <taxon>Flavobacteriia</taxon>
        <taxon>Flavobacteriales</taxon>
        <taxon>Flavobacteriaceae</taxon>
        <taxon>Algibacter</taxon>
    </lineage>
</organism>
<dbReference type="AlphaFoldDB" id="A0A1M6FDL3"/>
<evidence type="ECO:0000313" key="2">
    <source>
        <dbReference type="Proteomes" id="UP000184396"/>
    </source>
</evidence>
<proteinExistence type="predicted"/>
<dbReference type="Proteomes" id="UP000184396">
    <property type="component" value="Unassembled WGS sequence"/>
</dbReference>
<sequence>MYFCIVIKAILHKTFSVTLALLVLFSTVSFTIEKHYCGDVLVDVAVFTEAEKCGMEAMEMLQKKTCCKDEVDVVKGQDQLKFSSFDDLEFEKVQFLTAFLHTYIHGFESLPKETIPHKDYSPPNLVTDIQVLDQVFLI</sequence>
<dbReference type="STRING" id="1178825.SAMN05216261_2339"/>